<dbReference type="InterPro" id="IPR036737">
    <property type="entry name" value="OmpA-like_sf"/>
</dbReference>
<dbReference type="RefSeq" id="WP_050518403.1">
    <property type="nucleotide sequence ID" value="NZ_FOCO01000010.1"/>
</dbReference>
<protein>
    <submittedName>
        <fullName evidence="4">OmpA-OmpF porin, OOP family</fullName>
    </submittedName>
</protein>
<dbReference type="InterPro" id="IPR006665">
    <property type="entry name" value="OmpA-like"/>
</dbReference>
<name>A0A1H8F3U0_9RHOB</name>
<dbReference type="PANTHER" id="PTHR30329:SF21">
    <property type="entry name" value="LIPOPROTEIN YIAD-RELATED"/>
    <property type="match status" value="1"/>
</dbReference>
<dbReference type="EMBL" id="FOCO01000010">
    <property type="protein sequence ID" value="SEN25797.1"/>
    <property type="molecule type" value="Genomic_DNA"/>
</dbReference>
<keyword evidence="5" id="KW-1185">Reference proteome</keyword>
<dbReference type="Gene3D" id="3.30.1330.60">
    <property type="entry name" value="OmpA-like domain"/>
    <property type="match status" value="1"/>
</dbReference>
<dbReference type="SUPFAM" id="SSF103088">
    <property type="entry name" value="OmpA-like"/>
    <property type="match status" value="1"/>
</dbReference>
<dbReference type="Proteomes" id="UP000183002">
    <property type="component" value="Unassembled WGS sequence"/>
</dbReference>
<accession>A0A1H8F3U0</accession>
<dbReference type="Pfam" id="PF00691">
    <property type="entry name" value="OmpA"/>
    <property type="match status" value="1"/>
</dbReference>
<evidence type="ECO:0000256" key="2">
    <source>
        <dbReference type="SAM" id="MobiDB-lite"/>
    </source>
</evidence>
<feature type="region of interest" description="Disordered" evidence="2">
    <location>
        <begin position="622"/>
        <end position="652"/>
    </location>
</feature>
<evidence type="ECO:0000256" key="1">
    <source>
        <dbReference type="PROSITE-ProRule" id="PRU00473"/>
    </source>
</evidence>
<reference evidence="4 5" key="1">
    <citation type="submission" date="2016-10" db="EMBL/GenBank/DDBJ databases">
        <authorList>
            <person name="de Groot N.N."/>
        </authorList>
    </citation>
    <scope>NUCLEOTIDE SEQUENCE [LARGE SCALE GENOMIC DNA]</scope>
    <source>
        <strain evidence="4 5">CGMCC 1.10836</strain>
    </source>
</reference>
<dbReference type="STRING" id="1077947.SAMN05216227_10106"/>
<dbReference type="GO" id="GO:0016020">
    <property type="term" value="C:membrane"/>
    <property type="evidence" value="ECO:0007669"/>
    <property type="project" value="UniProtKB-UniRule"/>
</dbReference>
<feature type="domain" description="OmpA-like" evidence="3">
    <location>
        <begin position="486"/>
        <end position="603"/>
    </location>
</feature>
<evidence type="ECO:0000259" key="3">
    <source>
        <dbReference type="PROSITE" id="PS51123"/>
    </source>
</evidence>
<keyword evidence="1" id="KW-0472">Membrane</keyword>
<sequence>MHLRKTVLTVAAVLLAGLLATLGAWWSALAIENRSAAAVKTKILTEGITWVSVEANGLQVRLIGVAPNEASRFRVVNMAGTVVQSSRVRDQLEVTAMRAIEAPRFSLEILRNDDGISLIGLVPGKEVDETLTTSIAAITQGAEISDMLESADYPAPDGWDDALTYGLAALRLLPRSKISVAADAVTITAISESVDQKRKLEADLARLAPSNLRVKLDISAPRPVLTPFTLRFVLDDAGPRFDACSADTERARTRILAAGVSAGITGKTSCTIGLGVPSPRWSEAAELGIKAIKTLGAGTITFSDADVTLLGATTTTQAEFDRVVGDLQAGLPPVFSLDATLPPKAATSVAGPAEFTAVLSDDGRVQLRGRLSDDVLRYAADSYSKSQFGADRVYTATLLDEDLPDGWSVRVLAGLESLALLHHGSLTVRADTVEVTGVTGKPDGRARISQILSDKLGQGKTFRISVTYDEQFDPLAALPTPQECAADMNAVMKREKITFAPGSAEVDGAASKIMGDLAAILGNCPPLELEIGGHTDSQGSDAGNRALSQARAEAVLTALQGRGLQVAGFNAKGYGADTPVADNGTEPGREANRRIEFKLLNVPADVAPSPVALADAALAGQQNAAPSAQTVDGETFVFAPTDEKWRRPRRKP</sequence>
<gene>
    <name evidence="4" type="ORF">SAMN05216227_10106</name>
</gene>
<dbReference type="PANTHER" id="PTHR30329">
    <property type="entry name" value="STATOR ELEMENT OF FLAGELLAR MOTOR COMPLEX"/>
    <property type="match status" value="1"/>
</dbReference>
<dbReference type="CDD" id="cd07185">
    <property type="entry name" value="OmpA_C-like"/>
    <property type="match status" value="1"/>
</dbReference>
<dbReference type="InterPro" id="IPR050330">
    <property type="entry name" value="Bact_OuterMem_StrucFunc"/>
</dbReference>
<organism evidence="4 5">
    <name type="scientific">Pseudorhodobacter antarcticus</name>
    <dbReference type="NCBI Taxonomy" id="1077947"/>
    <lineage>
        <taxon>Bacteria</taxon>
        <taxon>Pseudomonadati</taxon>
        <taxon>Pseudomonadota</taxon>
        <taxon>Alphaproteobacteria</taxon>
        <taxon>Rhodobacterales</taxon>
        <taxon>Paracoccaceae</taxon>
        <taxon>Pseudorhodobacter</taxon>
    </lineage>
</organism>
<proteinExistence type="predicted"/>
<dbReference type="OrthoDB" id="5525824at2"/>
<dbReference type="AlphaFoldDB" id="A0A1H8F3U0"/>
<dbReference type="PROSITE" id="PS51123">
    <property type="entry name" value="OMPA_2"/>
    <property type="match status" value="1"/>
</dbReference>
<evidence type="ECO:0000313" key="4">
    <source>
        <dbReference type="EMBL" id="SEN25797.1"/>
    </source>
</evidence>
<evidence type="ECO:0000313" key="5">
    <source>
        <dbReference type="Proteomes" id="UP000183002"/>
    </source>
</evidence>
<dbReference type="Gene3D" id="3.40.1520.20">
    <property type="match status" value="2"/>
</dbReference>